<dbReference type="InterPro" id="IPR052643">
    <property type="entry name" value="ERP44"/>
</dbReference>
<feature type="chain" id="PRO_5029824902" description="Thioredoxin domain-containing protein" evidence="2">
    <location>
        <begin position="24"/>
        <end position="446"/>
    </location>
</feature>
<evidence type="ECO:0000256" key="1">
    <source>
        <dbReference type="SAM" id="MobiDB-lite"/>
    </source>
</evidence>
<proteinExistence type="predicted"/>
<feature type="compositionally biased region" description="Basic and acidic residues" evidence="1">
    <location>
        <begin position="346"/>
        <end position="361"/>
    </location>
</feature>
<dbReference type="GO" id="GO:0005793">
    <property type="term" value="C:endoplasmic reticulum-Golgi intermediate compartment"/>
    <property type="evidence" value="ECO:0007669"/>
    <property type="project" value="TreeGrafter"/>
</dbReference>
<dbReference type="PROSITE" id="PS51352">
    <property type="entry name" value="THIOREDOXIN_2"/>
    <property type="match status" value="1"/>
</dbReference>
<dbReference type="GeneID" id="136824085"/>
<dbReference type="InterPro" id="IPR013766">
    <property type="entry name" value="Thioredoxin_domain"/>
</dbReference>
<dbReference type="RefSeq" id="XP_066936348.1">
    <property type="nucleotide sequence ID" value="XM_067080247.1"/>
</dbReference>
<evidence type="ECO:0000313" key="5">
    <source>
        <dbReference type="Proteomes" id="UP000594262"/>
    </source>
</evidence>
<evidence type="ECO:0000256" key="2">
    <source>
        <dbReference type="SAM" id="SignalP"/>
    </source>
</evidence>
<sequence length="446" mass="49975">MGDIQKCSMLLFILLTLVPSVKPDALQLTSETYQPTLDKNKVVFINFYADWCMFSQQLAPIFHKAADILHEEFDNVKLGRVDCEQQQDIALQNAVSKYPTLKIYRDGKALRKEYRGQRSVDAFSQFIKQHLKPSVTDVTKLEDMKVDENTNTVIAYFEGKGSPIYKTFEKVADELRESIDFIAVLGDASAQQRAVGEHVAFKPKKKSGEEEATYTGNLEDAETLKTWANDKANPLVREITFENGEELTEEGLPFLLLFHKPDDVTSIQRFKAAVTKELLQERGKMNFLLADGTTFSHPLHHLGKRIDDLPLLCIDSFRHMYLFKDFNEIDVPGKLKQFVADLHSGKLHQDFHNPPPEDKAAQGHHHGQPAQQQPDSTGAPPSEDSTGAPSADGQPTGAPSGDKPSGSGSGSGKQPPETVFNKLAPSENRYTLLHWRDYSGNYRDEL</sequence>
<name>A0A7M5X6M0_9CNID</name>
<dbReference type="Pfam" id="PF00085">
    <property type="entry name" value="Thioredoxin"/>
    <property type="match status" value="1"/>
</dbReference>
<dbReference type="EnsemblMetazoa" id="CLYHEMT018085.1">
    <property type="protein sequence ID" value="CLYHEMP018085.1"/>
    <property type="gene ID" value="CLYHEMG018085"/>
</dbReference>
<dbReference type="AlphaFoldDB" id="A0A7M5X6M0"/>
<feature type="signal peptide" evidence="2">
    <location>
        <begin position="1"/>
        <end position="23"/>
    </location>
</feature>
<dbReference type="PANTHER" id="PTHR46295:SF1">
    <property type="entry name" value="ENDOPLASMIC RETICULUM RESIDENT PROTEIN 44"/>
    <property type="match status" value="1"/>
</dbReference>
<dbReference type="Pfam" id="PF13848">
    <property type="entry name" value="Thioredoxin_6"/>
    <property type="match status" value="1"/>
</dbReference>
<dbReference type="SUPFAM" id="SSF52833">
    <property type="entry name" value="Thioredoxin-like"/>
    <property type="match status" value="3"/>
</dbReference>
<protein>
    <recommendedName>
        <fullName evidence="3">Thioredoxin domain-containing protein</fullName>
    </recommendedName>
</protein>
<feature type="region of interest" description="Disordered" evidence="1">
    <location>
        <begin position="346"/>
        <end position="428"/>
    </location>
</feature>
<dbReference type="GO" id="GO:0006457">
    <property type="term" value="P:protein folding"/>
    <property type="evidence" value="ECO:0007669"/>
    <property type="project" value="TreeGrafter"/>
</dbReference>
<dbReference type="Proteomes" id="UP000594262">
    <property type="component" value="Unplaced"/>
</dbReference>
<evidence type="ECO:0000313" key="4">
    <source>
        <dbReference type="EnsemblMetazoa" id="CLYHEMP018085.1"/>
    </source>
</evidence>
<dbReference type="Gene3D" id="3.40.30.10">
    <property type="entry name" value="Glutaredoxin"/>
    <property type="match status" value="3"/>
</dbReference>
<feature type="compositionally biased region" description="Low complexity" evidence="1">
    <location>
        <begin position="399"/>
        <end position="416"/>
    </location>
</feature>
<keyword evidence="2" id="KW-0732">Signal</keyword>
<keyword evidence="5" id="KW-1185">Reference proteome</keyword>
<feature type="domain" description="Thioredoxin" evidence="3">
    <location>
        <begin position="12"/>
        <end position="132"/>
    </location>
</feature>
<evidence type="ECO:0000259" key="3">
    <source>
        <dbReference type="PROSITE" id="PS51352"/>
    </source>
</evidence>
<organism evidence="4 5">
    <name type="scientific">Clytia hemisphaerica</name>
    <dbReference type="NCBI Taxonomy" id="252671"/>
    <lineage>
        <taxon>Eukaryota</taxon>
        <taxon>Metazoa</taxon>
        <taxon>Cnidaria</taxon>
        <taxon>Hydrozoa</taxon>
        <taxon>Hydroidolina</taxon>
        <taxon>Leptothecata</taxon>
        <taxon>Obeliida</taxon>
        <taxon>Clytiidae</taxon>
        <taxon>Clytia</taxon>
    </lineage>
</organism>
<dbReference type="OrthoDB" id="294696at2759"/>
<dbReference type="InterPro" id="IPR036249">
    <property type="entry name" value="Thioredoxin-like_sf"/>
</dbReference>
<dbReference type="GO" id="GO:0003756">
    <property type="term" value="F:protein disulfide isomerase activity"/>
    <property type="evidence" value="ECO:0007669"/>
    <property type="project" value="TreeGrafter"/>
</dbReference>
<reference evidence="4" key="1">
    <citation type="submission" date="2021-01" db="UniProtKB">
        <authorList>
            <consortium name="EnsemblMetazoa"/>
        </authorList>
    </citation>
    <scope>IDENTIFICATION</scope>
</reference>
<dbReference type="GO" id="GO:0005789">
    <property type="term" value="C:endoplasmic reticulum membrane"/>
    <property type="evidence" value="ECO:0007669"/>
    <property type="project" value="TreeGrafter"/>
</dbReference>
<accession>A0A7M5X6M0</accession>
<dbReference type="PANTHER" id="PTHR46295">
    <property type="entry name" value="ENDOPLASMIC RETICULUM RESIDENT PROTEIN 44"/>
    <property type="match status" value="1"/>
</dbReference>